<evidence type="ECO:0000256" key="4">
    <source>
        <dbReference type="ARBA" id="ARBA00022475"/>
    </source>
</evidence>
<dbReference type="AlphaFoldDB" id="A0A318JH28"/>
<evidence type="ECO:0000256" key="6">
    <source>
        <dbReference type="ARBA" id="ARBA00022989"/>
    </source>
</evidence>
<dbReference type="RefSeq" id="WP_110253495.1">
    <property type="nucleotide sequence ID" value="NZ_QJKB01000001.1"/>
</dbReference>
<keyword evidence="10" id="KW-1185">Reference proteome</keyword>
<feature type="transmembrane region" description="Helical" evidence="8">
    <location>
        <begin position="79"/>
        <end position="100"/>
    </location>
</feature>
<keyword evidence="7 8" id="KW-0472">Membrane</keyword>
<keyword evidence="3" id="KW-0813">Transport</keyword>
<evidence type="ECO:0000256" key="2">
    <source>
        <dbReference type="ARBA" id="ARBA00009773"/>
    </source>
</evidence>
<name>A0A318JH28_9BURK</name>
<comment type="caution">
    <text evidence="9">The sequence shown here is derived from an EMBL/GenBank/DDBJ whole genome shotgun (WGS) entry which is preliminary data.</text>
</comment>
<keyword evidence="4" id="KW-1003">Cell membrane</keyword>
<dbReference type="PANTHER" id="PTHR21716:SF53">
    <property type="entry name" value="PERMEASE PERM-RELATED"/>
    <property type="match status" value="1"/>
</dbReference>
<evidence type="ECO:0000313" key="10">
    <source>
        <dbReference type="Proteomes" id="UP000247792"/>
    </source>
</evidence>
<organism evidence="9 10">
    <name type="scientific">Undibacterium pigrum</name>
    <dbReference type="NCBI Taxonomy" id="401470"/>
    <lineage>
        <taxon>Bacteria</taxon>
        <taxon>Pseudomonadati</taxon>
        <taxon>Pseudomonadota</taxon>
        <taxon>Betaproteobacteria</taxon>
        <taxon>Burkholderiales</taxon>
        <taxon>Oxalobacteraceae</taxon>
        <taxon>Undibacterium</taxon>
    </lineage>
</organism>
<protein>
    <submittedName>
        <fullName evidence="9">Putative PurR-regulated permease PerM</fullName>
    </submittedName>
</protein>
<dbReference type="PANTHER" id="PTHR21716">
    <property type="entry name" value="TRANSMEMBRANE PROTEIN"/>
    <property type="match status" value="1"/>
</dbReference>
<evidence type="ECO:0000256" key="8">
    <source>
        <dbReference type="SAM" id="Phobius"/>
    </source>
</evidence>
<evidence type="ECO:0000256" key="5">
    <source>
        <dbReference type="ARBA" id="ARBA00022692"/>
    </source>
</evidence>
<evidence type="ECO:0000256" key="3">
    <source>
        <dbReference type="ARBA" id="ARBA00022448"/>
    </source>
</evidence>
<comment type="subcellular location">
    <subcellularLocation>
        <location evidence="1">Cell membrane</location>
        <topology evidence="1">Multi-pass membrane protein</topology>
    </subcellularLocation>
</comment>
<feature type="transmembrane region" description="Helical" evidence="8">
    <location>
        <begin position="49"/>
        <end position="67"/>
    </location>
</feature>
<evidence type="ECO:0000256" key="7">
    <source>
        <dbReference type="ARBA" id="ARBA00023136"/>
    </source>
</evidence>
<feature type="transmembrane region" description="Helical" evidence="8">
    <location>
        <begin position="227"/>
        <end position="251"/>
    </location>
</feature>
<dbReference type="EMBL" id="QJKB01000001">
    <property type="protein sequence ID" value="PXX47085.1"/>
    <property type="molecule type" value="Genomic_DNA"/>
</dbReference>
<dbReference type="OrthoDB" id="8774537at2"/>
<feature type="transmembrane region" description="Helical" evidence="8">
    <location>
        <begin position="257"/>
        <end position="289"/>
    </location>
</feature>
<sequence>MTQTPEKFTQKITTPVPRRTIRIELARSTIVAIVGVVLGFALLSQLVPVILVLITALMLVGTLNPAVDWLERRKIRRFASIAIVFAVLMVVLILLAVFTVPPFVAQVVSLIKQEPELRGHLIKFLAAYPVTESLADGLKHIQYTALFKSYSSEAMAFSRGFFEIVAYGAGSFFLALYIMIDRDRLRGALFAVIPRAHHIKLARIMLNLETIVGGYVRGQVLTCAMMAVFLFILLTACGVPNAIAIAAFGGIVDVLPFVGIFLTMIPAVLAALAVGGIAASVVFVLLLCYEEFESRVLIPVVYGRALRLPSSIVLFALIAGGSLYGIGGALLALPVAATLLMLVDELKVELPGESLQPRDLAVQRDDIVGEAEYLRRTDGMPAEAAAGIALEISGDRKLNENDILTKDASACDKALENI</sequence>
<dbReference type="GO" id="GO:0005886">
    <property type="term" value="C:plasma membrane"/>
    <property type="evidence" value="ECO:0007669"/>
    <property type="project" value="UniProtKB-SubCell"/>
</dbReference>
<feature type="transmembrane region" description="Helical" evidence="8">
    <location>
        <begin position="25"/>
        <end position="43"/>
    </location>
</feature>
<gene>
    <name evidence="9" type="ORF">DFR42_101661</name>
</gene>
<proteinExistence type="inferred from homology"/>
<reference evidence="9 10" key="1">
    <citation type="submission" date="2018-05" db="EMBL/GenBank/DDBJ databases">
        <title>Genomic Encyclopedia of Type Strains, Phase IV (KMG-IV): sequencing the most valuable type-strain genomes for metagenomic binning, comparative biology and taxonomic classification.</title>
        <authorList>
            <person name="Goeker M."/>
        </authorList>
    </citation>
    <scope>NUCLEOTIDE SEQUENCE [LARGE SCALE GENOMIC DNA]</scope>
    <source>
        <strain evidence="9 10">DSM 19792</strain>
    </source>
</reference>
<evidence type="ECO:0000313" key="9">
    <source>
        <dbReference type="EMBL" id="PXX47085.1"/>
    </source>
</evidence>
<accession>A0A318JH28</accession>
<dbReference type="Pfam" id="PF01594">
    <property type="entry name" value="AI-2E_transport"/>
    <property type="match status" value="1"/>
</dbReference>
<feature type="transmembrane region" description="Helical" evidence="8">
    <location>
        <begin position="160"/>
        <end position="180"/>
    </location>
</feature>
<evidence type="ECO:0000256" key="1">
    <source>
        <dbReference type="ARBA" id="ARBA00004651"/>
    </source>
</evidence>
<keyword evidence="5 8" id="KW-0812">Transmembrane</keyword>
<keyword evidence="6 8" id="KW-1133">Transmembrane helix</keyword>
<dbReference type="GO" id="GO:0055085">
    <property type="term" value="P:transmembrane transport"/>
    <property type="evidence" value="ECO:0007669"/>
    <property type="project" value="TreeGrafter"/>
</dbReference>
<dbReference type="Proteomes" id="UP000247792">
    <property type="component" value="Unassembled WGS sequence"/>
</dbReference>
<comment type="similarity">
    <text evidence="2">Belongs to the autoinducer-2 exporter (AI-2E) (TC 2.A.86) family.</text>
</comment>
<dbReference type="InterPro" id="IPR002549">
    <property type="entry name" value="AI-2E-like"/>
</dbReference>